<dbReference type="Proteomes" id="UP000256304">
    <property type="component" value="Unassembled WGS sequence"/>
</dbReference>
<evidence type="ECO:0000313" key="1">
    <source>
        <dbReference type="EMBL" id="REE67682.1"/>
    </source>
</evidence>
<comment type="caution">
    <text evidence="1">The sequence shown here is derived from an EMBL/GenBank/DDBJ whole genome shotgun (WGS) entry which is preliminary data.</text>
</comment>
<organism evidence="1 2">
    <name type="scientific">Paenibacillus taihuensis</name>
    <dbReference type="NCBI Taxonomy" id="1156355"/>
    <lineage>
        <taxon>Bacteria</taxon>
        <taxon>Bacillati</taxon>
        <taxon>Bacillota</taxon>
        <taxon>Bacilli</taxon>
        <taxon>Bacillales</taxon>
        <taxon>Paenibacillaceae</taxon>
        <taxon>Paenibacillus</taxon>
    </lineage>
</organism>
<reference evidence="1 2" key="1">
    <citation type="submission" date="2018-08" db="EMBL/GenBank/DDBJ databases">
        <title>Genomic Encyclopedia of Type Strains, Phase III (KMG-III): the genomes of soil and plant-associated and newly described type strains.</title>
        <authorList>
            <person name="Whitman W."/>
        </authorList>
    </citation>
    <scope>NUCLEOTIDE SEQUENCE [LARGE SCALE GENOMIC DNA]</scope>
    <source>
        <strain evidence="1 2">CGMCC 1.10966</strain>
    </source>
</reference>
<dbReference type="RefSeq" id="WP_116191837.1">
    <property type="nucleotide sequence ID" value="NZ_QTTN01000041.1"/>
</dbReference>
<sequence>MERAEAEALADWMQRYSEGAAVEGYDVTRISSGGAPLQGFHQWANGKALVNAFHVSRPLAGGGALYVLFIDWHRNDNYYLVLYAGDKSTTHAEIQKLVYDEAGRPSHLRWTYNPLKRDGGNAVRKAYFKQQWGELAVTIPVLGALREDEIEHYLEALFDVVDRRLRADRAPELYGEMDEM</sequence>
<name>A0A3D9R1B9_9BACL</name>
<accession>A0A3D9R1B9</accession>
<proteinExistence type="predicted"/>
<dbReference type="AlphaFoldDB" id="A0A3D9R1B9"/>
<evidence type="ECO:0000313" key="2">
    <source>
        <dbReference type="Proteomes" id="UP000256304"/>
    </source>
</evidence>
<keyword evidence="2" id="KW-1185">Reference proteome</keyword>
<dbReference type="OrthoDB" id="2590330at2"/>
<protein>
    <submittedName>
        <fullName evidence="1">Uncharacterized protein</fullName>
    </submittedName>
</protein>
<dbReference type="EMBL" id="QTTN01000041">
    <property type="protein sequence ID" value="REE67682.1"/>
    <property type="molecule type" value="Genomic_DNA"/>
</dbReference>
<gene>
    <name evidence="1" type="ORF">A8990_14143</name>
</gene>